<dbReference type="STRING" id="312017.I7MEP6"/>
<evidence type="ECO:0000256" key="3">
    <source>
        <dbReference type="ARBA" id="ARBA00022927"/>
    </source>
</evidence>
<evidence type="ECO:0000313" key="6">
    <source>
        <dbReference type="Proteomes" id="UP000009168"/>
    </source>
</evidence>
<dbReference type="PANTHER" id="PTHR23316">
    <property type="entry name" value="IMPORTIN ALPHA"/>
    <property type="match status" value="1"/>
</dbReference>
<name>I7MEP6_TETTS</name>
<keyword evidence="3" id="KW-0653">Protein transport</keyword>
<dbReference type="Proteomes" id="UP000009168">
    <property type="component" value="Unassembled WGS sequence"/>
</dbReference>
<comment type="similarity">
    <text evidence="1">Belongs to the importin alpha family.</text>
</comment>
<dbReference type="InterPro" id="IPR011989">
    <property type="entry name" value="ARM-like"/>
</dbReference>
<evidence type="ECO:0000313" key="5">
    <source>
        <dbReference type="EMBL" id="EAR97316.2"/>
    </source>
</evidence>
<dbReference type="GeneID" id="7846764"/>
<dbReference type="InParanoid" id="I7MEP6"/>
<reference evidence="6" key="1">
    <citation type="journal article" date="2006" name="PLoS Biol.">
        <title>Macronuclear genome sequence of the ciliate Tetrahymena thermophila, a model eukaryote.</title>
        <authorList>
            <person name="Eisen J.A."/>
            <person name="Coyne R.S."/>
            <person name="Wu M."/>
            <person name="Wu D."/>
            <person name="Thiagarajan M."/>
            <person name="Wortman J.R."/>
            <person name="Badger J.H."/>
            <person name="Ren Q."/>
            <person name="Amedeo P."/>
            <person name="Jones K.M."/>
            <person name="Tallon L.J."/>
            <person name="Delcher A.L."/>
            <person name="Salzberg S.L."/>
            <person name="Silva J.C."/>
            <person name="Haas B.J."/>
            <person name="Majoros W.H."/>
            <person name="Farzad M."/>
            <person name="Carlton J.M."/>
            <person name="Smith R.K. Jr."/>
            <person name="Garg J."/>
            <person name="Pearlman R.E."/>
            <person name="Karrer K.M."/>
            <person name="Sun L."/>
            <person name="Manning G."/>
            <person name="Elde N.C."/>
            <person name="Turkewitz A.P."/>
            <person name="Asai D.J."/>
            <person name="Wilkes D.E."/>
            <person name="Wang Y."/>
            <person name="Cai H."/>
            <person name="Collins K."/>
            <person name="Stewart B.A."/>
            <person name="Lee S.R."/>
            <person name="Wilamowska K."/>
            <person name="Weinberg Z."/>
            <person name="Ruzzo W.L."/>
            <person name="Wloga D."/>
            <person name="Gaertig J."/>
            <person name="Frankel J."/>
            <person name="Tsao C.-C."/>
            <person name="Gorovsky M.A."/>
            <person name="Keeling P.J."/>
            <person name="Waller R.F."/>
            <person name="Patron N.J."/>
            <person name="Cherry J.M."/>
            <person name="Stover N.A."/>
            <person name="Krieger C.J."/>
            <person name="del Toro C."/>
            <person name="Ryder H.F."/>
            <person name="Williamson S.C."/>
            <person name="Barbeau R.A."/>
            <person name="Hamilton E.P."/>
            <person name="Orias E."/>
        </authorList>
    </citation>
    <scope>NUCLEOTIDE SEQUENCE [LARGE SCALE GENOMIC DNA]</scope>
    <source>
        <strain evidence="6">SB210</strain>
    </source>
</reference>
<keyword evidence="2" id="KW-0813">Transport</keyword>
<feature type="compositionally biased region" description="Low complexity" evidence="4">
    <location>
        <begin position="9"/>
        <end position="18"/>
    </location>
</feature>
<keyword evidence="6" id="KW-1185">Reference proteome</keyword>
<feature type="region of interest" description="Disordered" evidence="4">
    <location>
        <begin position="1"/>
        <end position="28"/>
    </location>
</feature>
<accession>I7MEP6</accession>
<dbReference type="HOGENOM" id="CLU_494795_0_0_1"/>
<dbReference type="SUPFAM" id="SSF48371">
    <property type="entry name" value="ARM repeat"/>
    <property type="match status" value="1"/>
</dbReference>
<dbReference type="OrthoDB" id="286584at2759"/>
<evidence type="ECO:0000256" key="1">
    <source>
        <dbReference type="ARBA" id="ARBA00010394"/>
    </source>
</evidence>
<organism evidence="5 6">
    <name type="scientific">Tetrahymena thermophila (strain SB210)</name>
    <dbReference type="NCBI Taxonomy" id="312017"/>
    <lineage>
        <taxon>Eukaryota</taxon>
        <taxon>Sar</taxon>
        <taxon>Alveolata</taxon>
        <taxon>Ciliophora</taxon>
        <taxon>Intramacronucleata</taxon>
        <taxon>Oligohymenophorea</taxon>
        <taxon>Hymenostomatida</taxon>
        <taxon>Tetrahymenina</taxon>
        <taxon>Tetrahymenidae</taxon>
        <taxon>Tetrahymena</taxon>
    </lineage>
</organism>
<dbReference type="KEGG" id="tet:TTHERM_00335950"/>
<dbReference type="InterPro" id="IPR016024">
    <property type="entry name" value="ARM-type_fold"/>
</dbReference>
<dbReference type="Gene3D" id="1.25.10.10">
    <property type="entry name" value="Leucine-rich Repeat Variant"/>
    <property type="match status" value="2"/>
</dbReference>
<gene>
    <name evidence="5" type="ORF">TTHERM_00335950</name>
</gene>
<sequence>MEQIDKLTSYQSEQNDQNEQQHEQEEYDYRDIISKKKENYRVEIRKKKMNELLAKSRSKPILAINKEFVHRTTFNNQEDRMLYVQQLLNSIQASLQQARIELNEQLIEQMNDYCTYIIETVIDIKSNDQYLIEQTLKLGTIDVILPILEEEIFKEFIYLQSNVYNLLGSLFYADNQILQSYINNRVVNVVLNSLVSNESTIIEYGLFMTGNLISGNKKLKEMLYEQNLIDILFQIHSLDKLNTDNYGQLYYEGIKDYIWLISVFLEKNQGKFKSKICTKDFKKLIEISFDLACDEKFYESQDVKTTRNLVLNILDSVNTQDALISYFYQLQKIKNVNLIERFLFIMNNCSKFDIIVVQIISRFIFNVIAGPDEFCEDLLNQNILDAFKLLYEYYRDSHIFKAEIAWSVSNICTNSKYIEYVMDHPIYKLFLDTFDYQSSDVKREILYVAIQVFKGGNHNQMKKIISSDFMGKYIRSMNTQDTRLILGLLEGIDYLLHSFAQIFTADGENVILSSLEKYNLSGMLQELQSHKSESVYSSVAKIIQNHFQYSD</sequence>
<protein>
    <submittedName>
        <fullName evidence="5">Importin subunit alpha, putative</fullName>
    </submittedName>
</protein>
<dbReference type="EMBL" id="GG662666">
    <property type="protein sequence ID" value="EAR97316.2"/>
    <property type="molecule type" value="Genomic_DNA"/>
</dbReference>
<dbReference type="AlphaFoldDB" id="I7MEP6"/>
<dbReference type="RefSeq" id="XP_001017561.2">
    <property type="nucleotide sequence ID" value="XM_001017561.3"/>
</dbReference>
<dbReference type="eggNOG" id="KOG0166">
    <property type="taxonomic scope" value="Eukaryota"/>
</dbReference>
<evidence type="ECO:0000256" key="2">
    <source>
        <dbReference type="ARBA" id="ARBA00022448"/>
    </source>
</evidence>
<proteinExistence type="inferred from homology"/>
<evidence type="ECO:0000256" key="4">
    <source>
        <dbReference type="SAM" id="MobiDB-lite"/>
    </source>
</evidence>
<feature type="compositionally biased region" description="Basic and acidic residues" evidence="4">
    <location>
        <begin position="19"/>
        <end position="28"/>
    </location>
</feature>
<dbReference type="GO" id="GO:0015031">
    <property type="term" value="P:protein transport"/>
    <property type="evidence" value="ECO:0007669"/>
    <property type="project" value="UniProtKB-KW"/>
</dbReference>